<name>A0A0A9ATY4_ARUDO</name>
<dbReference type="AlphaFoldDB" id="A0A0A9ATY4"/>
<protein>
    <submittedName>
        <fullName evidence="1">Uncharacterized protein</fullName>
    </submittedName>
</protein>
<evidence type="ECO:0000313" key="1">
    <source>
        <dbReference type="EMBL" id="JAD55179.1"/>
    </source>
</evidence>
<organism evidence="1">
    <name type="scientific">Arundo donax</name>
    <name type="common">Giant reed</name>
    <name type="synonym">Donax arundinaceus</name>
    <dbReference type="NCBI Taxonomy" id="35708"/>
    <lineage>
        <taxon>Eukaryota</taxon>
        <taxon>Viridiplantae</taxon>
        <taxon>Streptophyta</taxon>
        <taxon>Embryophyta</taxon>
        <taxon>Tracheophyta</taxon>
        <taxon>Spermatophyta</taxon>
        <taxon>Magnoliopsida</taxon>
        <taxon>Liliopsida</taxon>
        <taxon>Poales</taxon>
        <taxon>Poaceae</taxon>
        <taxon>PACMAD clade</taxon>
        <taxon>Arundinoideae</taxon>
        <taxon>Arundineae</taxon>
        <taxon>Arundo</taxon>
    </lineage>
</organism>
<sequence length="51" mass="5810">MPIRYYNVPSLFHQQLQPKKGVSFWIPSSHFEQSIAKVTSASSFANLSLQL</sequence>
<dbReference type="EMBL" id="GBRH01242716">
    <property type="protein sequence ID" value="JAD55179.1"/>
    <property type="molecule type" value="Transcribed_RNA"/>
</dbReference>
<proteinExistence type="predicted"/>
<accession>A0A0A9ATY4</accession>
<reference evidence="1" key="1">
    <citation type="submission" date="2014-09" db="EMBL/GenBank/DDBJ databases">
        <authorList>
            <person name="Magalhaes I.L.F."/>
            <person name="Oliveira U."/>
            <person name="Santos F.R."/>
            <person name="Vidigal T.H.D.A."/>
            <person name="Brescovit A.D."/>
            <person name="Santos A.J."/>
        </authorList>
    </citation>
    <scope>NUCLEOTIDE SEQUENCE</scope>
    <source>
        <tissue evidence="1">Shoot tissue taken approximately 20 cm above the soil surface</tissue>
    </source>
</reference>
<reference evidence="1" key="2">
    <citation type="journal article" date="2015" name="Data Brief">
        <title>Shoot transcriptome of the giant reed, Arundo donax.</title>
        <authorList>
            <person name="Barrero R.A."/>
            <person name="Guerrero F.D."/>
            <person name="Moolhuijzen P."/>
            <person name="Goolsby J.A."/>
            <person name="Tidwell J."/>
            <person name="Bellgard S.E."/>
            <person name="Bellgard M.I."/>
        </authorList>
    </citation>
    <scope>NUCLEOTIDE SEQUENCE</scope>
    <source>
        <tissue evidence="1">Shoot tissue taken approximately 20 cm above the soil surface</tissue>
    </source>
</reference>